<keyword evidence="4" id="KW-0812">Transmembrane</keyword>
<proteinExistence type="inferred from homology"/>
<dbReference type="InterPro" id="IPR057326">
    <property type="entry name" value="KR_dom"/>
</dbReference>
<dbReference type="AlphaFoldDB" id="A0A7X9WXL6"/>
<dbReference type="InterPro" id="IPR036291">
    <property type="entry name" value="NAD(P)-bd_dom_sf"/>
</dbReference>
<keyword evidence="4" id="KW-0472">Membrane</keyword>
<dbReference type="Pfam" id="PF00106">
    <property type="entry name" value="adh_short"/>
    <property type="match status" value="1"/>
</dbReference>
<dbReference type="PRINTS" id="PR00081">
    <property type="entry name" value="GDHRDH"/>
</dbReference>
<name>A0A7X9WXL6_9SPHN</name>
<comment type="similarity">
    <text evidence="1 3">Belongs to the short-chain dehydrogenases/reductases (SDR) family.</text>
</comment>
<evidence type="ECO:0000256" key="4">
    <source>
        <dbReference type="SAM" id="Phobius"/>
    </source>
</evidence>
<evidence type="ECO:0000256" key="3">
    <source>
        <dbReference type="RuleBase" id="RU000363"/>
    </source>
</evidence>
<evidence type="ECO:0000313" key="6">
    <source>
        <dbReference type="EMBL" id="NML11736.1"/>
    </source>
</evidence>
<dbReference type="GO" id="GO:0016491">
    <property type="term" value="F:oxidoreductase activity"/>
    <property type="evidence" value="ECO:0007669"/>
    <property type="project" value="UniProtKB-KW"/>
</dbReference>
<sequence>MPNQGHDTSVGWAIITGASSGLGVSFATALARRGYDLILIARRESPMRELADKLQREHRIKVIVQSLDLGKPNATARLKQMLDVDGIAVDILVNNAAFAISGPFLDQDPERLRAMLQLNIMALTELTQAFGRSMAQRGRGLILLVASVGAYTPSPLAAAYSAAKSYVLSLGVALNVELGPNVGVTVMSPGLMETEFHDVAGFTMKASMRRSVLSTGKVAAIGLDAMFAHRSSVIAGRINTLGAFVSRLLPRSLLARMAYQVSRT</sequence>
<comment type="caution">
    <text evidence="6">The sequence shown here is derived from an EMBL/GenBank/DDBJ whole genome shotgun (WGS) entry which is preliminary data.</text>
</comment>
<dbReference type="PRINTS" id="PR00080">
    <property type="entry name" value="SDRFAMILY"/>
</dbReference>
<dbReference type="Gene3D" id="3.40.50.720">
    <property type="entry name" value="NAD(P)-binding Rossmann-like Domain"/>
    <property type="match status" value="1"/>
</dbReference>
<evidence type="ECO:0000313" key="7">
    <source>
        <dbReference type="Proteomes" id="UP000519023"/>
    </source>
</evidence>
<evidence type="ECO:0000256" key="2">
    <source>
        <dbReference type="ARBA" id="ARBA00023002"/>
    </source>
</evidence>
<reference evidence="6 7" key="1">
    <citation type="submission" date="2020-04" db="EMBL/GenBank/DDBJ databases">
        <title>Sphingobium sp. AR-3-1 isolated from Arctic soil.</title>
        <authorList>
            <person name="Dahal R.H."/>
            <person name="Chaudhary D.K."/>
        </authorList>
    </citation>
    <scope>NUCLEOTIDE SEQUENCE [LARGE SCALE GENOMIC DNA]</scope>
    <source>
        <strain evidence="6 7">AR-3-1</strain>
    </source>
</reference>
<dbReference type="EMBL" id="JABBFV010000013">
    <property type="protein sequence ID" value="NML11736.1"/>
    <property type="molecule type" value="Genomic_DNA"/>
</dbReference>
<evidence type="ECO:0000259" key="5">
    <source>
        <dbReference type="SMART" id="SM00822"/>
    </source>
</evidence>
<keyword evidence="2" id="KW-0560">Oxidoreductase</keyword>
<keyword evidence="4" id="KW-1133">Transmembrane helix</keyword>
<accession>A0A7X9WXL6</accession>
<keyword evidence="7" id="KW-1185">Reference proteome</keyword>
<dbReference type="Proteomes" id="UP000519023">
    <property type="component" value="Unassembled WGS sequence"/>
</dbReference>
<feature type="domain" description="Ketoreductase" evidence="5">
    <location>
        <begin position="11"/>
        <end position="195"/>
    </location>
</feature>
<dbReference type="InterPro" id="IPR002347">
    <property type="entry name" value="SDR_fam"/>
</dbReference>
<dbReference type="RefSeq" id="WP_169574177.1">
    <property type="nucleotide sequence ID" value="NZ_JABBFV010000013.1"/>
</dbReference>
<feature type="transmembrane region" description="Helical" evidence="4">
    <location>
        <begin position="12"/>
        <end position="31"/>
    </location>
</feature>
<dbReference type="PANTHER" id="PTHR44196">
    <property type="entry name" value="DEHYDROGENASE/REDUCTASE SDR FAMILY MEMBER 7B"/>
    <property type="match status" value="1"/>
</dbReference>
<gene>
    <name evidence="6" type="ORF">HHL08_16535</name>
</gene>
<evidence type="ECO:0000256" key="1">
    <source>
        <dbReference type="ARBA" id="ARBA00006484"/>
    </source>
</evidence>
<feature type="transmembrane region" description="Helical" evidence="4">
    <location>
        <begin position="141"/>
        <end position="160"/>
    </location>
</feature>
<dbReference type="CDD" id="cd05233">
    <property type="entry name" value="SDR_c"/>
    <property type="match status" value="1"/>
</dbReference>
<dbReference type="SMART" id="SM00822">
    <property type="entry name" value="PKS_KR"/>
    <property type="match status" value="1"/>
</dbReference>
<dbReference type="GO" id="GO:0016020">
    <property type="term" value="C:membrane"/>
    <property type="evidence" value="ECO:0007669"/>
    <property type="project" value="TreeGrafter"/>
</dbReference>
<dbReference type="PANTHER" id="PTHR44196:SF2">
    <property type="entry name" value="SHORT-CHAIN DEHYDROGENASE-RELATED"/>
    <property type="match status" value="1"/>
</dbReference>
<dbReference type="SUPFAM" id="SSF51735">
    <property type="entry name" value="NAD(P)-binding Rossmann-fold domains"/>
    <property type="match status" value="1"/>
</dbReference>
<dbReference type="PIRSF" id="PIRSF000126">
    <property type="entry name" value="11-beta-HSD1"/>
    <property type="match status" value="1"/>
</dbReference>
<protein>
    <submittedName>
        <fullName evidence="6">SDR family oxidoreductase</fullName>
    </submittedName>
</protein>
<organism evidence="6 7">
    <name type="scientific">Sphingobium psychrophilum</name>
    <dbReference type="NCBI Taxonomy" id="2728834"/>
    <lineage>
        <taxon>Bacteria</taxon>
        <taxon>Pseudomonadati</taxon>
        <taxon>Pseudomonadota</taxon>
        <taxon>Alphaproteobacteria</taxon>
        <taxon>Sphingomonadales</taxon>
        <taxon>Sphingomonadaceae</taxon>
        <taxon>Sphingobium</taxon>
    </lineage>
</organism>